<protein>
    <submittedName>
        <fullName evidence="4">Uncharacterized protein</fullName>
    </submittedName>
</protein>
<evidence type="ECO:0000313" key="4">
    <source>
        <dbReference type="EMBL" id="CAF1098432.1"/>
    </source>
</evidence>
<keyword evidence="1" id="KW-1133">Transmembrane helix</keyword>
<keyword evidence="5" id="KW-1185">Reference proteome</keyword>
<keyword evidence="1" id="KW-0472">Membrane</keyword>
<name>A0A814NV45_9BILA</name>
<evidence type="ECO:0000313" key="3">
    <source>
        <dbReference type="EMBL" id="CAF1096064.1"/>
    </source>
</evidence>
<dbReference type="EMBL" id="CAJNOL010000509">
    <property type="protein sequence ID" value="CAF1096064.1"/>
    <property type="molecule type" value="Genomic_DNA"/>
</dbReference>
<proteinExistence type="predicted"/>
<evidence type="ECO:0000256" key="1">
    <source>
        <dbReference type="SAM" id="Phobius"/>
    </source>
</evidence>
<dbReference type="Proteomes" id="UP000663870">
    <property type="component" value="Unassembled WGS sequence"/>
</dbReference>
<comment type="caution">
    <text evidence="4">The sequence shown here is derived from an EMBL/GenBank/DDBJ whole genome shotgun (WGS) entry which is preliminary data.</text>
</comment>
<gene>
    <name evidence="3" type="ORF">JXQ802_LOCUS18953</name>
    <name evidence="4" type="ORF">JXQ802_LOCUS19075</name>
    <name evidence="2" type="ORF">PYM288_LOCUS7883</name>
</gene>
<dbReference type="EMBL" id="CAJNOL010000515">
    <property type="protein sequence ID" value="CAF1098432.1"/>
    <property type="molecule type" value="Genomic_DNA"/>
</dbReference>
<feature type="transmembrane region" description="Helical" evidence="1">
    <location>
        <begin position="20"/>
        <end position="49"/>
    </location>
</feature>
<dbReference type="AlphaFoldDB" id="A0A814NV45"/>
<sequence length="182" mass="19371">MLVASPVPTFTGARSGATAFLPLGILCCIGIILFLFAVTIVLSLIPVYLHRRNLSKFPSNARRYIVLRPEQGVPAYGRTSWSACNTIANQMTSAAGLPSNVVTPLSCTFAVPSSGRRRRSRSMSHIRRQARNGKLIGLRFAAAFDFYGARAVTFVVESISNTGFSGLSTDAIPTATGTASVG</sequence>
<accession>A0A814NV45</accession>
<dbReference type="Proteomes" id="UP000663854">
    <property type="component" value="Unassembled WGS sequence"/>
</dbReference>
<reference evidence="4" key="1">
    <citation type="submission" date="2021-02" db="EMBL/GenBank/DDBJ databases">
        <authorList>
            <person name="Nowell W R."/>
        </authorList>
    </citation>
    <scope>NUCLEOTIDE SEQUENCE</scope>
</reference>
<organism evidence="4 5">
    <name type="scientific">Rotaria sordida</name>
    <dbReference type="NCBI Taxonomy" id="392033"/>
    <lineage>
        <taxon>Eukaryota</taxon>
        <taxon>Metazoa</taxon>
        <taxon>Spiralia</taxon>
        <taxon>Gnathifera</taxon>
        <taxon>Rotifera</taxon>
        <taxon>Eurotatoria</taxon>
        <taxon>Bdelloidea</taxon>
        <taxon>Philodinida</taxon>
        <taxon>Philodinidae</taxon>
        <taxon>Rotaria</taxon>
    </lineage>
</organism>
<keyword evidence="1" id="KW-0812">Transmembrane</keyword>
<evidence type="ECO:0000313" key="2">
    <source>
        <dbReference type="EMBL" id="CAF0867790.1"/>
    </source>
</evidence>
<evidence type="ECO:0000313" key="5">
    <source>
        <dbReference type="Proteomes" id="UP000663870"/>
    </source>
</evidence>
<dbReference type="EMBL" id="CAJNOH010000100">
    <property type="protein sequence ID" value="CAF0867790.1"/>
    <property type="molecule type" value="Genomic_DNA"/>
</dbReference>